<dbReference type="Gene3D" id="1.10.1200.10">
    <property type="entry name" value="ACP-like"/>
    <property type="match status" value="1"/>
</dbReference>
<evidence type="ECO:0008006" key="3">
    <source>
        <dbReference type="Google" id="ProtNLM"/>
    </source>
</evidence>
<dbReference type="InterPro" id="IPR036736">
    <property type="entry name" value="ACP-like_sf"/>
</dbReference>
<dbReference type="Proteomes" id="UP000019254">
    <property type="component" value="Unassembled WGS sequence"/>
</dbReference>
<dbReference type="EMBL" id="AODE01000039">
    <property type="protein sequence ID" value="EUJ25542.1"/>
    <property type="molecule type" value="Genomic_DNA"/>
</dbReference>
<dbReference type="SUPFAM" id="SSF47336">
    <property type="entry name" value="ACP-like"/>
    <property type="match status" value="1"/>
</dbReference>
<accession>W7BI09</accession>
<evidence type="ECO:0000313" key="2">
    <source>
        <dbReference type="Proteomes" id="UP000019254"/>
    </source>
</evidence>
<keyword evidence="2" id="KW-1185">Reference proteome</keyword>
<gene>
    <name evidence="1" type="ORF">PCORN_16853</name>
</gene>
<evidence type="ECO:0000313" key="1">
    <source>
        <dbReference type="EMBL" id="EUJ25542.1"/>
    </source>
</evidence>
<dbReference type="PATRIC" id="fig|1265820.5.peg.3333"/>
<sequence>MDNLNEQQVFLKLKAFIVEIIGEDVAGFIEIGQSSRFVQDLEMDSIQIVVFAEKVKKEYDLSTEFVGWIAKKSMKKIINMTIGDVVEFIVHNK</sequence>
<name>W7BI09_9LIST</name>
<organism evidence="1 2">
    <name type="scientific">Listeria cornellensis FSL F6-0969</name>
    <dbReference type="NCBI Taxonomy" id="1265820"/>
    <lineage>
        <taxon>Bacteria</taxon>
        <taxon>Bacillati</taxon>
        <taxon>Bacillota</taxon>
        <taxon>Bacilli</taxon>
        <taxon>Bacillales</taxon>
        <taxon>Listeriaceae</taxon>
        <taxon>Listeria</taxon>
    </lineage>
</organism>
<dbReference type="AlphaFoldDB" id="W7BI09"/>
<dbReference type="OrthoDB" id="9804551at2"/>
<dbReference type="RefSeq" id="WP_036082002.1">
    <property type="nucleotide sequence ID" value="NZ_AODE01000039.1"/>
</dbReference>
<protein>
    <recommendedName>
        <fullName evidence="3">Acyl carrier protein</fullName>
    </recommendedName>
</protein>
<proteinExistence type="predicted"/>
<comment type="caution">
    <text evidence="1">The sequence shown here is derived from an EMBL/GenBank/DDBJ whole genome shotgun (WGS) entry which is preliminary data.</text>
</comment>
<dbReference type="STRING" id="1265820.PCORN_16853"/>
<reference evidence="1 2" key="1">
    <citation type="journal article" date="2014" name="Int. J. Syst. Evol. Microbiol.">
        <title>Listeria floridensis sp. nov., Listeria aquatica sp. nov., Listeria cornellensis sp. nov., Listeria riparia sp. nov. and Listeria grandensis sp. nov., from agricultural and natural environments.</title>
        <authorList>
            <person name="den Bakker H.C."/>
            <person name="Warchocki S."/>
            <person name="Wright E.M."/>
            <person name="Allred A.F."/>
            <person name="Ahlstrom C."/>
            <person name="Manuel C.S."/>
            <person name="Stasiewicz M.J."/>
            <person name="Burrell A."/>
            <person name="Roof S."/>
            <person name="Strawn L."/>
            <person name="Fortes E.D."/>
            <person name="Nightingale K.K."/>
            <person name="Kephart D."/>
            <person name="Wiedmann M."/>
        </authorList>
    </citation>
    <scope>NUCLEOTIDE SEQUENCE [LARGE SCALE GENOMIC DNA]</scope>
    <source>
        <strain evidence="2">FSL F6-969</strain>
    </source>
</reference>